<keyword evidence="1" id="KW-1133">Transmembrane helix</keyword>
<feature type="transmembrane region" description="Helical" evidence="1">
    <location>
        <begin position="453"/>
        <end position="474"/>
    </location>
</feature>
<keyword evidence="1" id="KW-0472">Membrane</keyword>
<dbReference type="EMBL" id="CP001047">
    <property type="protein sequence ID" value="ACF07326.1"/>
    <property type="molecule type" value="Genomic_DNA"/>
</dbReference>
<feature type="transmembrane region" description="Helical" evidence="1">
    <location>
        <begin position="242"/>
        <end position="267"/>
    </location>
</feature>
<feature type="transmembrane region" description="Helical" evidence="1">
    <location>
        <begin position="113"/>
        <end position="134"/>
    </location>
</feature>
<evidence type="ECO:0000313" key="3">
    <source>
        <dbReference type="Proteomes" id="UP000008812"/>
    </source>
</evidence>
<protein>
    <submittedName>
        <fullName evidence="2">Conserved hypothetical membrane protein</fullName>
    </submittedName>
</protein>
<feature type="transmembrane region" description="Helical" evidence="1">
    <location>
        <begin position="382"/>
        <end position="401"/>
    </location>
</feature>
<name>B3PMS4_META1</name>
<feature type="transmembrane region" description="Helical" evidence="1">
    <location>
        <begin position="279"/>
        <end position="303"/>
    </location>
</feature>
<feature type="transmembrane region" description="Helical" evidence="1">
    <location>
        <begin position="146"/>
        <end position="169"/>
    </location>
</feature>
<dbReference type="RefSeq" id="WP_012498283.1">
    <property type="nucleotide sequence ID" value="NC_011025.1"/>
</dbReference>
<feature type="transmembrane region" description="Helical" evidence="1">
    <location>
        <begin position="79"/>
        <end position="101"/>
    </location>
</feature>
<gene>
    <name evidence="2" type="ordered locus">MARTH_orf505</name>
</gene>
<dbReference type="KEGG" id="mat:MARTH_orf505"/>
<dbReference type="Proteomes" id="UP000008812">
    <property type="component" value="Chromosome"/>
</dbReference>
<feature type="transmembrane region" description="Helical" evidence="1">
    <location>
        <begin position="319"/>
        <end position="338"/>
    </location>
</feature>
<reference evidence="2 3" key="1">
    <citation type="journal article" date="2008" name="Infect. Immun.">
        <title>Genome of Mycoplasma arthritidis.</title>
        <authorList>
            <person name="Dybvig K."/>
            <person name="Zuhua C."/>
            <person name="Lao P."/>
            <person name="Jordan D.S."/>
            <person name="French C.T."/>
            <person name="Tu A.H."/>
            <person name="Loraine A.E."/>
        </authorList>
    </citation>
    <scope>NUCLEOTIDE SEQUENCE [LARGE SCALE GENOMIC DNA]</scope>
    <source>
        <strain evidence="2 3">158L3-1</strain>
    </source>
</reference>
<keyword evidence="3" id="KW-1185">Reference proteome</keyword>
<organism evidence="2 3">
    <name type="scientific">Metamycoplasma arthritidis (strain 158L3-1)</name>
    <name type="common">Mycoplasma arthritidis</name>
    <dbReference type="NCBI Taxonomy" id="243272"/>
    <lineage>
        <taxon>Bacteria</taxon>
        <taxon>Bacillati</taxon>
        <taxon>Mycoplasmatota</taxon>
        <taxon>Mycoplasmoidales</taxon>
        <taxon>Metamycoplasmataceae</taxon>
        <taxon>Metamycoplasma</taxon>
    </lineage>
</organism>
<dbReference type="NCBIfam" id="NF045937">
    <property type="entry name" value="MSC_0624_12TM"/>
    <property type="match status" value="1"/>
</dbReference>
<feature type="transmembrane region" description="Helical" evidence="1">
    <location>
        <begin position="350"/>
        <end position="370"/>
    </location>
</feature>
<keyword evidence="1" id="KW-0812">Transmembrane</keyword>
<proteinExistence type="predicted"/>
<dbReference type="HOGENOM" id="CLU_553005_0_0_14"/>
<dbReference type="AlphaFoldDB" id="B3PMS4"/>
<evidence type="ECO:0000256" key="1">
    <source>
        <dbReference type="SAM" id="Phobius"/>
    </source>
</evidence>
<feature type="transmembrane region" description="Helical" evidence="1">
    <location>
        <begin position="413"/>
        <end position="433"/>
    </location>
</feature>
<dbReference type="STRING" id="243272.MARTH_orf505"/>
<feature type="transmembrane region" description="Helical" evidence="1">
    <location>
        <begin position="29"/>
        <end position="49"/>
    </location>
</feature>
<feature type="transmembrane region" description="Helical" evidence="1">
    <location>
        <begin position="190"/>
        <end position="217"/>
    </location>
</feature>
<sequence length="493" mass="57005">MENKTIQELSLQNFEEQKIYKKQVEKIKIYKWTLISISSLLILLVLIFFERTLLGFSLVNNDARLLFNFTSPPLKERNFMIIVRMLLLSSFLVGALIKNYINLFSVKERINKYWPFFTLYILYAIAIFLIMYFYNGTTLIKKDQYAAAFTSLIWISLLFIPLYLINAVYEVLQFNYLKKTNPILTYRSKKIIAISLIIKAISYLLITLFLTLIYVFAPDKTYIFVNNKFYDFVNNYLGSRTVLNILITFLVVVVSITLIAFANLTFIIKVINFKIFSGYFMAIAEFMLVILFPVLVVAFSFIFRYQSANIFGTKNPLDWVFTLYALVPSLVAITYPLLLRFQKIRKDNVLVNDVIFYSSLLLISSTLLLFDLLNTNATVSLVNLLVASLAILVISITKIAIRSQINWWKTLFITILGLLLIAVLLMNMLNKYLEANANYKLWVVTSNFNIKNIFTILIVAISLISLLNSVVQYIKINQKLKKHINQKQGAANA</sequence>
<evidence type="ECO:0000313" key="2">
    <source>
        <dbReference type="EMBL" id="ACF07326.1"/>
    </source>
</evidence>
<accession>B3PMS4</accession>